<dbReference type="InterPro" id="IPR001623">
    <property type="entry name" value="DnaJ_domain"/>
</dbReference>
<dbReference type="SUPFAM" id="SSF46565">
    <property type="entry name" value="Chaperone J-domain"/>
    <property type="match status" value="1"/>
</dbReference>
<evidence type="ECO:0000256" key="4">
    <source>
        <dbReference type="HAMAP-Rule" id="MF_00682"/>
    </source>
</evidence>
<evidence type="ECO:0000313" key="7">
    <source>
        <dbReference type="Proteomes" id="UP001157133"/>
    </source>
</evidence>
<dbReference type="Gene3D" id="1.20.1280.20">
    <property type="entry name" value="HscB, C-terminal domain"/>
    <property type="match status" value="1"/>
</dbReference>
<dbReference type="SMART" id="SM00271">
    <property type="entry name" value="DnaJ"/>
    <property type="match status" value="1"/>
</dbReference>
<dbReference type="InterPro" id="IPR036386">
    <property type="entry name" value="HscB_C_sf"/>
</dbReference>
<dbReference type="EMBL" id="BSSU01000010">
    <property type="protein sequence ID" value="GLX82757.1"/>
    <property type="molecule type" value="Genomic_DNA"/>
</dbReference>
<dbReference type="SUPFAM" id="SSF47144">
    <property type="entry name" value="HSC20 (HSCB), C-terminal oligomerisation domain"/>
    <property type="match status" value="1"/>
</dbReference>
<gene>
    <name evidence="4 6" type="primary">hscB</name>
    <name evidence="6" type="ORF">theurythT_22090</name>
</gene>
<organism evidence="6 7">
    <name type="scientific">Thalassotalea eurytherma</name>
    <dbReference type="NCBI Taxonomy" id="1144278"/>
    <lineage>
        <taxon>Bacteria</taxon>
        <taxon>Pseudomonadati</taxon>
        <taxon>Pseudomonadota</taxon>
        <taxon>Gammaproteobacteria</taxon>
        <taxon>Alteromonadales</taxon>
        <taxon>Colwelliaceae</taxon>
        <taxon>Thalassotalea</taxon>
    </lineage>
</organism>
<dbReference type="InterPro" id="IPR036869">
    <property type="entry name" value="J_dom_sf"/>
</dbReference>
<name>A0ABQ6H7H6_9GAMM</name>
<dbReference type="Pfam" id="PF00226">
    <property type="entry name" value="DnaJ"/>
    <property type="match status" value="1"/>
</dbReference>
<evidence type="ECO:0000313" key="6">
    <source>
        <dbReference type="EMBL" id="GLX82757.1"/>
    </source>
</evidence>
<dbReference type="RefSeq" id="WP_284208131.1">
    <property type="nucleotide sequence ID" value="NZ_BSSU01000010.1"/>
</dbReference>
<reference evidence="6 7" key="1">
    <citation type="submission" date="2023-03" db="EMBL/GenBank/DDBJ databases">
        <title>Draft genome sequence of Thalassotalea eurytherma JCM 18482T.</title>
        <authorList>
            <person name="Sawabe T."/>
        </authorList>
    </citation>
    <scope>NUCLEOTIDE SEQUENCE [LARGE SCALE GENOMIC DNA]</scope>
    <source>
        <strain evidence="6 7">JCM 18482</strain>
    </source>
</reference>
<evidence type="ECO:0000256" key="2">
    <source>
        <dbReference type="ARBA" id="ARBA00023186"/>
    </source>
</evidence>
<dbReference type="PANTHER" id="PTHR14021">
    <property type="entry name" value="IRON-SULFUR CLUSTER CO-CHAPERONE PROTEIN HSCB"/>
    <property type="match status" value="1"/>
</dbReference>
<dbReference type="NCBIfam" id="TIGR00714">
    <property type="entry name" value="hscB"/>
    <property type="match status" value="1"/>
</dbReference>
<dbReference type="PANTHER" id="PTHR14021:SF15">
    <property type="entry name" value="IRON-SULFUR CLUSTER CO-CHAPERONE PROTEIN HSCB"/>
    <property type="match status" value="1"/>
</dbReference>
<dbReference type="InterPro" id="IPR009073">
    <property type="entry name" value="HscB_oligo_C"/>
</dbReference>
<evidence type="ECO:0000256" key="3">
    <source>
        <dbReference type="ARBA" id="ARBA00025596"/>
    </source>
</evidence>
<dbReference type="Proteomes" id="UP001157133">
    <property type="component" value="Unassembled WGS sequence"/>
</dbReference>
<keyword evidence="7" id="KW-1185">Reference proteome</keyword>
<evidence type="ECO:0000259" key="5">
    <source>
        <dbReference type="PROSITE" id="PS50076"/>
    </source>
</evidence>
<keyword evidence="2 4" id="KW-0143">Chaperone</keyword>
<comment type="caution">
    <text evidence="6">The sequence shown here is derived from an EMBL/GenBank/DDBJ whole genome shotgun (WGS) entry which is preliminary data.</text>
</comment>
<dbReference type="Pfam" id="PF07743">
    <property type="entry name" value="HSCB_C"/>
    <property type="match status" value="1"/>
</dbReference>
<comment type="subunit">
    <text evidence="4">Interacts with HscA and stimulates its ATPase activity.</text>
</comment>
<dbReference type="HAMAP" id="MF_00682">
    <property type="entry name" value="HscB"/>
    <property type="match status" value="1"/>
</dbReference>
<comment type="function">
    <text evidence="3 4">Co-chaperone involved in the maturation of iron-sulfur cluster-containing proteins. Seems to help targeting proteins to be folded toward HscA.</text>
</comment>
<dbReference type="NCBIfam" id="NF003449">
    <property type="entry name" value="PRK05014.1"/>
    <property type="match status" value="1"/>
</dbReference>
<proteinExistence type="inferred from homology"/>
<dbReference type="CDD" id="cd06257">
    <property type="entry name" value="DnaJ"/>
    <property type="match status" value="1"/>
</dbReference>
<dbReference type="Gene3D" id="1.10.287.110">
    <property type="entry name" value="DnaJ domain"/>
    <property type="match status" value="1"/>
</dbReference>
<protein>
    <recommendedName>
        <fullName evidence="4">Co-chaperone protein HscB homolog</fullName>
    </recommendedName>
</protein>
<dbReference type="PROSITE" id="PS50076">
    <property type="entry name" value="DNAJ_2"/>
    <property type="match status" value="1"/>
</dbReference>
<feature type="domain" description="J" evidence="5">
    <location>
        <begin position="2"/>
        <end position="74"/>
    </location>
</feature>
<comment type="similarity">
    <text evidence="1 4">Belongs to the HscB family.</text>
</comment>
<dbReference type="InterPro" id="IPR004640">
    <property type="entry name" value="HscB"/>
</dbReference>
<sequence length="175" mass="20500">MNYYELFGLEPNFNVDEKQLSDVFQRLQKSMHPDRFAHASSQEQLLAVQKSSMINDAYQTLKTPLKRAQYMLELRGVDMPDEQSTVKDTMFLMRQMELRELLDDVKHAANPDDALFAASQELDSEYQSLFSELQVQLAQQNDDANMAASEHLRKLKFYQKLQIELDRIEDQLFEL</sequence>
<accession>A0ABQ6H7H6</accession>
<evidence type="ECO:0000256" key="1">
    <source>
        <dbReference type="ARBA" id="ARBA00010476"/>
    </source>
</evidence>